<gene>
    <name evidence="3 5" type="primary">glpE</name>
    <name evidence="5" type="ORF">IOQ59_04135</name>
</gene>
<dbReference type="GO" id="GO:0005737">
    <property type="term" value="C:cytoplasm"/>
    <property type="evidence" value="ECO:0007669"/>
    <property type="project" value="UniProtKB-SubCell"/>
</dbReference>
<dbReference type="EMBL" id="JADEYS010000003">
    <property type="protein sequence ID" value="MBE9396445.1"/>
    <property type="molecule type" value="Genomic_DNA"/>
</dbReference>
<evidence type="ECO:0000259" key="4">
    <source>
        <dbReference type="PROSITE" id="PS50206"/>
    </source>
</evidence>
<comment type="similarity">
    <text evidence="3">Belongs to the GlpE family.</text>
</comment>
<feature type="active site" description="Cysteine persulfide intermediate" evidence="3">
    <location>
        <position position="64"/>
    </location>
</feature>
<comment type="catalytic activity">
    <reaction evidence="3">
        <text>thiosulfate + [thioredoxin]-dithiol = [thioredoxin]-disulfide + hydrogen sulfide + sulfite + 2 H(+)</text>
        <dbReference type="Rhea" id="RHEA:83859"/>
        <dbReference type="Rhea" id="RHEA-COMP:10698"/>
        <dbReference type="Rhea" id="RHEA-COMP:10700"/>
        <dbReference type="ChEBI" id="CHEBI:15378"/>
        <dbReference type="ChEBI" id="CHEBI:17359"/>
        <dbReference type="ChEBI" id="CHEBI:29919"/>
        <dbReference type="ChEBI" id="CHEBI:29950"/>
        <dbReference type="ChEBI" id="CHEBI:33542"/>
        <dbReference type="ChEBI" id="CHEBI:50058"/>
    </reaction>
</comment>
<dbReference type="AlphaFoldDB" id="A0A8J7F7C2"/>
<dbReference type="NCBIfam" id="NF001195">
    <property type="entry name" value="PRK00162.1"/>
    <property type="match status" value="1"/>
</dbReference>
<sequence length="105" mass="11773">MDQYSCISTAQALELLKKDATVADIRDQQSFVAGHMPHAVNVNNDNLHQFMQDADMDKPLLVCCYHGISSQSAAQFLVQQGFDEVYSVNGGFEAWRVDFPDQCEK</sequence>
<dbReference type="Pfam" id="PF00581">
    <property type="entry name" value="Rhodanese"/>
    <property type="match status" value="1"/>
</dbReference>
<proteinExistence type="inferred from homology"/>
<evidence type="ECO:0000256" key="2">
    <source>
        <dbReference type="ARBA" id="ARBA00022679"/>
    </source>
</evidence>
<organism evidence="5 6">
    <name type="scientific">Pontibacterium sinense</name>
    <dbReference type="NCBI Taxonomy" id="2781979"/>
    <lineage>
        <taxon>Bacteria</taxon>
        <taxon>Pseudomonadati</taxon>
        <taxon>Pseudomonadota</taxon>
        <taxon>Gammaproteobacteria</taxon>
        <taxon>Oceanospirillales</taxon>
        <taxon>Oceanospirillaceae</taxon>
        <taxon>Pontibacterium</taxon>
    </lineage>
</organism>
<evidence type="ECO:0000256" key="1">
    <source>
        <dbReference type="ARBA" id="ARBA00022490"/>
    </source>
</evidence>
<dbReference type="CDD" id="cd01444">
    <property type="entry name" value="GlpE_ST"/>
    <property type="match status" value="1"/>
</dbReference>
<dbReference type="InterPro" id="IPR001763">
    <property type="entry name" value="Rhodanese-like_dom"/>
</dbReference>
<dbReference type="InterPro" id="IPR050229">
    <property type="entry name" value="GlpE_sulfurtransferase"/>
</dbReference>
<dbReference type="Gene3D" id="3.40.250.10">
    <property type="entry name" value="Rhodanese-like domain"/>
    <property type="match status" value="1"/>
</dbReference>
<dbReference type="HAMAP" id="MF_01009">
    <property type="entry name" value="Thiosulf_sulfurtr"/>
    <property type="match status" value="1"/>
</dbReference>
<comment type="function">
    <text evidence="3">Transferase that catalyzes the transfer of sulfur from thiosulfate to thiophilic acceptors such as cyanide or dithiols. May function in a CysM-independent thiosulfate assimilation pathway by catalyzing the conversion of thiosulfate to sulfite, which can then be used for L-cysteine biosynthesis.</text>
</comment>
<dbReference type="EC" id="2.8.1.1" evidence="3"/>
<comment type="subcellular location">
    <subcellularLocation>
        <location evidence="3">Cytoplasm</location>
    </subcellularLocation>
</comment>
<evidence type="ECO:0000313" key="5">
    <source>
        <dbReference type="EMBL" id="MBE9396445.1"/>
    </source>
</evidence>
<reference evidence="5" key="1">
    <citation type="submission" date="2020-10" db="EMBL/GenBank/DDBJ databases">
        <title>Bacterium isolated from coastal waters sediment.</title>
        <authorList>
            <person name="Chen R.-J."/>
            <person name="Lu D.-C."/>
            <person name="Zhu K.-L."/>
            <person name="Du Z.-J."/>
        </authorList>
    </citation>
    <scope>NUCLEOTIDE SEQUENCE</scope>
    <source>
        <strain evidence="5">N1Y112</strain>
    </source>
</reference>
<evidence type="ECO:0000313" key="6">
    <source>
        <dbReference type="Proteomes" id="UP000640333"/>
    </source>
</evidence>
<dbReference type="RefSeq" id="WP_193951997.1">
    <property type="nucleotide sequence ID" value="NZ_JADEYS010000003.1"/>
</dbReference>
<feature type="domain" description="Rhodanese" evidence="4">
    <location>
        <begin position="16"/>
        <end position="104"/>
    </location>
</feature>
<dbReference type="InterPro" id="IPR023695">
    <property type="entry name" value="Thiosulf_sulfurTrfase"/>
</dbReference>
<keyword evidence="2 3" id="KW-0808">Transferase</keyword>
<name>A0A8J7F7C2_9GAMM</name>
<dbReference type="SMART" id="SM00450">
    <property type="entry name" value="RHOD"/>
    <property type="match status" value="1"/>
</dbReference>
<dbReference type="InterPro" id="IPR036873">
    <property type="entry name" value="Rhodanese-like_dom_sf"/>
</dbReference>
<dbReference type="PANTHER" id="PTHR43031">
    <property type="entry name" value="FAD-DEPENDENT OXIDOREDUCTASE"/>
    <property type="match status" value="1"/>
</dbReference>
<protein>
    <recommendedName>
        <fullName evidence="3">Thiosulfate sulfurtransferase GlpE</fullName>
        <ecNumber evidence="3">2.8.1.1</ecNumber>
    </recommendedName>
</protein>
<dbReference type="PANTHER" id="PTHR43031:SF6">
    <property type="entry name" value="THIOSULFATE SULFURTRANSFERASE GLPE"/>
    <property type="match status" value="1"/>
</dbReference>
<accession>A0A8J7F7C2</accession>
<comment type="caution">
    <text evidence="5">The sequence shown here is derived from an EMBL/GenBank/DDBJ whole genome shotgun (WGS) entry which is preliminary data.</text>
</comment>
<dbReference type="SUPFAM" id="SSF52821">
    <property type="entry name" value="Rhodanese/Cell cycle control phosphatase"/>
    <property type="match status" value="1"/>
</dbReference>
<dbReference type="Proteomes" id="UP000640333">
    <property type="component" value="Unassembled WGS sequence"/>
</dbReference>
<comment type="catalytic activity">
    <reaction evidence="3">
        <text>thiosulfate + hydrogen cyanide = thiocyanate + sulfite + 2 H(+)</text>
        <dbReference type="Rhea" id="RHEA:16881"/>
        <dbReference type="ChEBI" id="CHEBI:15378"/>
        <dbReference type="ChEBI" id="CHEBI:17359"/>
        <dbReference type="ChEBI" id="CHEBI:18022"/>
        <dbReference type="ChEBI" id="CHEBI:18407"/>
        <dbReference type="ChEBI" id="CHEBI:33542"/>
        <dbReference type="EC" id="2.8.1.1"/>
    </reaction>
</comment>
<dbReference type="PROSITE" id="PS50206">
    <property type="entry name" value="RHODANESE_3"/>
    <property type="match status" value="1"/>
</dbReference>
<evidence type="ECO:0000256" key="3">
    <source>
        <dbReference type="HAMAP-Rule" id="MF_01009"/>
    </source>
</evidence>
<keyword evidence="1 3" id="KW-0963">Cytoplasm</keyword>
<keyword evidence="6" id="KW-1185">Reference proteome</keyword>
<dbReference type="GO" id="GO:0004792">
    <property type="term" value="F:thiosulfate-cyanide sulfurtransferase activity"/>
    <property type="evidence" value="ECO:0007669"/>
    <property type="project" value="UniProtKB-UniRule"/>
</dbReference>